<gene>
    <name evidence="8" type="ORF">HNR65_001725</name>
</gene>
<evidence type="ECO:0000256" key="2">
    <source>
        <dbReference type="ARBA" id="ARBA00023012"/>
    </source>
</evidence>
<dbReference type="InterPro" id="IPR011006">
    <property type="entry name" value="CheY-like_superfamily"/>
</dbReference>
<keyword evidence="4" id="KW-0804">Transcription</keyword>
<dbReference type="AlphaFoldDB" id="A0A7W0C915"/>
<keyword evidence="9" id="KW-1185">Reference proteome</keyword>
<feature type="region of interest" description="Disordered" evidence="6">
    <location>
        <begin position="271"/>
        <end position="296"/>
    </location>
</feature>
<feature type="modified residue" description="4-aspartylphosphate" evidence="5">
    <location>
        <position position="491"/>
    </location>
</feature>
<accession>A0A7W0C915</accession>
<proteinExistence type="predicted"/>
<dbReference type="SUPFAM" id="SSF52172">
    <property type="entry name" value="CheY-like"/>
    <property type="match status" value="2"/>
</dbReference>
<dbReference type="Gene3D" id="3.40.50.2300">
    <property type="match status" value="2"/>
</dbReference>
<protein>
    <submittedName>
        <fullName evidence="8">DNA-binding response OmpR family regulator/flavodoxin</fullName>
    </submittedName>
</protein>
<comment type="caution">
    <text evidence="8">The sequence shown here is derived from an EMBL/GenBank/DDBJ whole genome shotgun (WGS) entry which is preliminary data.</text>
</comment>
<evidence type="ECO:0000256" key="3">
    <source>
        <dbReference type="ARBA" id="ARBA00023015"/>
    </source>
</evidence>
<dbReference type="GO" id="GO:0003677">
    <property type="term" value="F:DNA binding"/>
    <property type="evidence" value="ECO:0007669"/>
    <property type="project" value="UniProtKB-KW"/>
</dbReference>
<keyword evidence="3" id="KW-0805">Transcription regulation</keyword>
<evidence type="ECO:0000256" key="4">
    <source>
        <dbReference type="ARBA" id="ARBA00023163"/>
    </source>
</evidence>
<dbReference type="InterPro" id="IPR001789">
    <property type="entry name" value="Sig_transdc_resp-reg_receiver"/>
</dbReference>
<sequence length="560" mass="61777">MTEKQKVLVVDDEKHICDNVKKILAKNNYEVELAQSGQEALEKLSREPFALMLSDMVMPGMNGLELLKQVKTEWPLTKALIMTAYGSTDTAVKAIQLGALDYISKPFTPDELRETINLAASERLAEAPTPEEVKQQINVIDLDMPFDAEEVAKYTGEDYVNTLSRSDRPVVEVKKPESYCEMGQMVCDIFKKLGKTCKAGMKTQECPQKRAKKAKSAKTGNAPSVKKLVGIDMPFNYDEVMALTGPEYVSNLQTGEIAFMPYEQLKAQMAGTTGRKEARTARKEARTGSEQPFDMDEVSKYTGEEYTKTLGSSDMPVVEVKKSENYCEMGQMACDIFKKLGKTCKAGMKTQECPQKKGKKGKAAKKSRSPATKTLIGVDMPFDYEEVAALTGAEYAANVDRNGYAVPPYEELKARVRAMVKENQAPSDADVIAFPGQAAGENVLVIDDEPYISKNVRKILAKKGYAVKQAVTRDEALDQLEAGAYDLVLLDLKIPGVKGLELLESVRQKQPQAKVIIITGYASIESAKESARLGIYDYLHKPFTPEELRKTAEAAISLAA</sequence>
<evidence type="ECO:0000313" key="8">
    <source>
        <dbReference type="EMBL" id="MBA2881398.1"/>
    </source>
</evidence>
<dbReference type="FunFam" id="3.40.50.2300:FF:000018">
    <property type="entry name" value="DNA-binding transcriptional regulator NtrC"/>
    <property type="match status" value="1"/>
</dbReference>
<reference evidence="8 9" key="1">
    <citation type="submission" date="2020-07" db="EMBL/GenBank/DDBJ databases">
        <title>Genomic Encyclopedia of Type Strains, Phase IV (KMG-IV): sequencing the most valuable type-strain genomes for metagenomic binning, comparative biology and taxonomic classification.</title>
        <authorList>
            <person name="Goeker M."/>
        </authorList>
    </citation>
    <scope>NUCLEOTIDE SEQUENCE [LARGE SCALE GENOMIC DNA]</scope>
    <source>
        <strain evidence="8 9">DSM 17721</strain>
    </source>
</reference>
<dbReference type="Pfam" id="PF00072">
    <property type="entry name" value="Response_reg"/>
    <property type="match status" value="2"/>
</dbReference>
<evidence type="ECO:0000313" key="9">
    <source>
        <dbReference type="Proteomes" id="UP000525298"/>
    </source>
</evidence>
<keyword evidence="8" id="KW-0238">DNA-binding</keyword>
<evidence type="ECO:0000259" key="7">
    <source>
        <dbReference type="PROSITE" id="PS50110"/>
    </source>
</evidence>
<organism evidence="8 9">
    <name type="scientific">Desulfosalsimonas propionicica</name>
    <dbReference type="NCBI Taxonomy" id="332175"/>
    <lineage>
        <taxon>Bacteria</taxon>
        <taxon>Pseudomonadati</taxon>
        <taxon>Thermodesulfobacteriota</taxon>
        <taxon>Desulfobacteria</taxon>
        <taxon>Desulfobacterales</taxon>
        <taxon>Desulfosalsimonadaceae</taxon>
        <taxon>Desulfosalsimonas</taxon>
    </lineage>
</organism>
<evidence type="ECO:0000256" key="1">
    <source>
        <dbReference type="ARBA" id="ARBA00022553"/>
    </source>
</evidence>
<keyword evidence="1 5" id="KW-0597">Phosphoprotein</keyword>
<dbReference type="PANTHER" id="PTHR44591">
    <property type="entry name" value="STRESS RESPONSE REGULATOR PROTEIN 1"/>
    <property type="match status" value="1"/>
</dbReference>
<feature type="domain" description="Response regulatory" evidence="7">
    <location>
        <begin position="6"/>
        <end position="120"/>
    </location>
</feature>
<feature type="compositionally biased region" description="Basic and acidic residues" evidence="6">
    <location>
        <begin position="274"/>
        <end position="287"/>
    </location>
</feature>
<dbReference type="PANTHER" id="PTHR44591:SF3">
    <property type="entry name" value="RESPONSE REGULATORY DOMAIN-CONTAINING PROTEIN"/>
    <property type="match status" value="1"/>
</dbReference>
<dbReference type="GO" id="GO:0000160">
    <property type="term" value="P:phosphorelay signal transduction system"/>
    <property type="evidence" value="ECO:0007669"/>
    <property type="project" value="UniProtKB-KW"/>
</dbReference>
<evidence type="ECO:0000256" key="6">
    <source>
        <dbReference type="SAM" id="MobiDB-lite"/>
    </source>
</evidence>
<dbReference type="InterPro" id="IPR050595">
    <property type="entry name" value="Bact_response_regulator"/>
</dbReference>
<dbReference type="Proteomes" id="UP000525298">
    <property type="component" value="Unassembled WGS sequence"/>
</dbReference>
<dbReference type="SMART" id="SM00448">
    <property type="entry name" value="REC"/>
    <property type="match status" value="2"/>
</dbReference>
<evidence type="ECO:0000256" key="5">
    <source>
        <dbReference type="PROSITE-ProRule" id="PRU00169"/>
    </source>
</evidence>
<keyword evidence="2" id="KW-0902">Two-component regulatory system</keyword>
<feature type="domain" description="Response regulatory" evidence="7">
    <location>
        <begin position="442"/>
        <end position="556"/>
    </location>
</feature>
<dbReference type="EMBL" id="JACDUS010000004">
    <property type="protein sequence ID" value="MBA2881398.1"/>
    <property type="molecule type" value="Genomic_DNA"/>
</dbReference>
<feature type="modified residue" description="4-aspartylphosphate" evidence="5">
    <location>
        <position position="55"/>
    </location>
</feature>
<dbReference type="PROSITE" id="PS50110">
    <property type="entry name" value="RESPONSE_REGULATORY"/>
    <property type="match status" value="2"/>
</dbReference>
<name>A0A7W0C915_9BACT</name>
<dbReference type="RefSeq" id="WP_181551061.1">
    <property type="nucleotide sequence ID" value="NZ_JACDUS010000004.1"/>
</dbReference>